<dbReference type="Proteomes" id="UP000308652">
    <property type="component" value="Unassembled WGS sequence"/>
</dbReference>
<accession>A0A5C3MBX8</accession>
<sequence>MMSSLYITPHFNSSVKPFIREYIILLYNPSSQFTLASFRYSLRMGAHSEERYRLLFREPFLVSFLFCFSAFMSQKGMCAWRG</sequence>
<protein>
    <submittedName>
        <fullName evidence="1">Uncharacterized protein</fullName>
    </submittedName>
</protein>
<organism evidence="1 2">
    <name type="scientific">Crucibulum laeve</name>
    <dbReference type="NCBI Taxonomy" id="68775"/>
    <lineage>
        <taxon>Eukaryota</taxon>
        <taxon>Fungi</taxon>
        <taxon>Dikarya</taxon>
        <taxon>Basidiomycota</taxon>
        <taxon>Agaricomycotina</taxon>
        <taxon>Agaricomycetes</taxon>
        <taxon>Agaricomycetidae</taxon>
        <taxon>Agaricales</taxon>
        <taxon>Agaricineae</taxon>
        <taxon>Nidulariaceae</taxon>
        <taxon>Crucibulum</taxon>
    </lineage>
</organism>
<dbReference type="EMBL" id="ML213592">
    <property type="protein sequence ID" value="TFK42959.1"/>
    <property type="molecule type" value="Genomic_DNA"/>
</dbReference>
<evidence type="ECO:0000313" key="2">
    <source>
        <dbReference type="Proteomes" id="UP000308652"/>
    </source>
</evidence>
<evidence type="ECO:0000313" key="1">
    <source>
        <dbReference type="EMBL" id="TFK42959.1"/>
    </source>
</evidence>
<gene>
    <name evidence="1" type="ORF">BDQ12DRAFT_677090</name>
</gene>
<name>A0A5C3MBX8_9AGAR</name>
<keyword evidence="2" id="KW-1185">Reference proteome</keyword>
<reference evidence="1 2" key="1">
    <citation type="journal article" date="2019" name="Nat. Ecol. Evol.">
        <title>Megaphylogeny resolves global patterns of mushroom evolution.</title>
        <authorList>
            <person name="Varga T."/>
            <person name="Krizsan K."/>
            <person name="Foldi C."/>
            <person name="Dima B."/>
            <person name="Sanchez-Garcia M."/>
            <person name="Sanchez-Ramirez S."/>
            <person name="Szollosi G.J."/>
            <person name="Szarkandi J.G."/>
            <person name="Papp V."/>
            <person name="Albert L."/>
            <person name="Andreopoulos W."/>
            <person name="Angelini C."/>
            <person name="Antonin V."/>
            <person name="Barry K.W."/>
            <person name="Bougher N.L."/>
            <person name="Buchanan P."/>
            <person name="Buyck B."/>
            <person name="Bense V."/>
            <person name="Catcheside P."/>
            <person name="Chovatia M."/>
            <person name="Cooper J."/>
            <person name="Damon W."/>
            <person name="Desjardin D."/>
            <person name="Finy P."/>
            <person name="Geml J."/>
            <person name="Haridas S."/>
            <person name="Hughes K."/>
            <person name="Justo A."/>
            <person name="Karasinski D."/>
            <person name="Kautmanova I."/>
            <person name="Kiss B."/>
            <person name="Kocsube S."/>
            <person name="Kotiranta H."/>
            <person name="LaButti K.M."/>
            <person name="Lechner B.E."/>
            <person name="Liimatainen K."/>
            <person name="Lipzen A."/>
            <person name="Lukacs Z."/>
            <person name="Mihaltcheva S."/>
            <person name="Morgado L.N."/>
            <person name="Niskanen T."/>
            <person name="Noordeloos M.E."/>
            <person name="Ohm R.A."/>
            <person name="Ortiz-Santana B."/>
            <person name="Ovrebo C."/>
            <person name="Racz N."/>
            <person name="Riley R."/>
            <person name="Savchenko A."/>
            <person name="Shiryaev A."/>
            <person name="Soop K."/>
            <person name="Spirin V."/>
            <person name="Szebenyi C."/>
            <person name="Tomsovsky M."/>
            <person name="Tulloss R.E."/>
            <person name="Uehling J."/>
            <person name="Grigoriev I.V."/>
            <person name="Vagvolgyi C."/>
            <person name="Papp T."/>
            <person name="Martin F.M."/>
            <person name="Miettinen O."/>
            <person name="Hibbett D.S."/>
            <person name="Nagy L.G."/>
        </authorList>
    </citation>
    <scope>NUCLEOTIDE SEQUENCE [LARGE SCALE GENOMIC DNA]</scope>
    <source>
        <strain evidence="1 2">CBS 166.37</strain>
    </source>
</reference>
<proteinExistence type="predicted"/>
<dbReference type="AlphaFoldDB" id="A0A5C3MBX8"/>